<evidence type="ECO:0000256" key="7">
    <source>
        <dbReference type="ARBA" id="ARBA00022801"/>
    </source>
</evidence>
<dbReference type="GO" id="GO:0046872">
    <property type="term" value="F:metal ion binding"/>
    <property type="evidence" value="ECO:0007669"/>
    <property type="project" value="UniProtKB-KW"/>
</dbReference>
<evidence type="ECO:0000259" key="14">
    <source>
        <dbReference type="Pfam" id="PF01930"/>
    </source>
</evidence>
<evidence type="ECO:0000256" key="10">
    <source>
        <dbReference type="ARBA" id="ARBA00023014"/>
    </source>
</evidence>
<comment type="cofactor">
    <cofactor evidence="13">
        <name>Mg(2+)</name>
        <dbReference type="ChEBI" id="CHEBI:18420"/>
    </cofactor>
    <cofactor evidence="13">
        <name>Mn(2+)</name>
        <dbReference type="ChEBI" id="CHEBI:29035"/>
    </cofactor>
    <text evidence="13">Mg(2+) or Mn(2+) required for ssDNA cleavage activity.</text>
</comment>
<keyword evidence="11 13" id="KW-0051">Antiviral defense</keyword>
<evidence type="ECO:0000256" key="4">
    <source>
        <dbReference type="ARBA" id="ARBA00020049"/>
    </source>
</evidence>
<dbReference type="Proteomes" id="UP000217549">
    <property type="component" value="Chromosome I"/>
</dbReference>
<keyword evidence="10 13" id="KW-0411">Iron-sulfur</keyword>
<comment type="cofactor">
    <cofactor evidence="13">
        <name>iron-sulfur cluster</name>
        <dbReference type="ChEBI" id="CHEBI:30408"/>
    </cofactor>
</comment>
<organism evidence="15 16">
    <name type="scientific">Anaerobutyricum hallii</name>
    <dbReference type="NCBI Taxonomy" id="39488"/>
    <lineage>
        <taxon>Bacteria</taxon>
        <taxon>Bacillati</taxon>
        <taxon>Bacillota</taxon>
        <taxon>Clostridia</taxon>
        <taxon>Lachnospirales</taxon>
        <taxon>Lachnospiraceae</taxon>
        <taxon>Anaerobutyricum</taxon>
    </lineage>
</organism>
<keyword evidence="16" id="KW-1185">Reference proteome</keyword>
<protein>
    <recommendedName>
        <fullName evidence="4 13">CRISPR-associated exonuclease Cas4</fullName>
        <ecNumber evidence="3 13">3.1.12.1</ecNumber>
    </recommendedName>
</protein>
<dbReference type="InterPro" id="IPR011604">
    <property type="entry name" value="PDDEXK-like_dom_sf"/>
</dbReference>
<dbReference type="EC" id="3.1.12.1" evidence="3 13"/>
<keyword evidence="5 13" id="KW-0540">Nuclease</keyword>
<evidence type="ECO:0000256" key="8">
    <source>
        <dbReference type="ARBA" id="ARBA00022839"/>
    </source>
</evidence>
<dbReference type="InterPro" id="IPR051827">
    <property type="entry name" value="Cas4_exonuclease"/>
</dbReference>
<dbReference type="KEGG" id="ehl:EHLA_1637"/>
<keyword evidence="9 13" id="KW-0408">Iron</keyword>
<dbReference type="Gene3D" id="3.90.320.10">
    <property type="match status" value="1"/>
</dbReference>
<dbReference type="InterPro" id="IPR013343">
    <property type="entry name" value="CRISPR-assoc_prot_Cas4"/>
</dbReference>
<proteinExistence type="inferred from homology"/>
<evidence type="ECO:0000256" key="3">
    <source>
        <dbReference type="ARBA" id="ARBA00012768"/>
    </source>
</evidence>
<keyword evidence="8 13" id="KW-0269">Exonuclease</keyword>
<dbReference type="PANTHER" id="PTHR36531:SF6">
    <property type="entry name" value="DNA REPLICATION ATP-DEPENDENT HELICASE_NUCLEASE DNA2"/>
    <property type="match status" value="1"/>
</dbReference>
<dbReference type="RefSeq" id="WP_096240201.1">
    <property type="nucleotide sequence ID" value="NZ_LT907978.1"/>
</dbReference>
<sequence length="225" mass="26494">MKVYNEEDYLMLSGIQHFVFCTRQWALIHIENQWEENVRTVEGNIMHKRAHDGPQIETRKNLVVSRQMRVYSKYLGISGICDVVEFKKCKKGEEGVHLYEREGLYKVHPVEYKKGEPKENNADRLQLVAQAICLEEMMCTKIEEGDLYYGTTKRREHVEITDSLRQEVENICLQMHQYFDRQYTPNIKRTKSCNACSLKNICLPQLSKKKSVHTYILKTIKDGEL</sequence>
<gene>
    <name evidence="15" type="ORF">EHLA_1637</name>
</gene>
<keyword evidence="6 13" id="KW-0479">Metal-binding</keyword>
<dbReference type="AlphaFoldDB" id="A0A285PSV1"/>
<evidence type="ECO:0000313" key="16">
    <source>
        <dbReference type="Proteomes" id="UP000217549"/>
    </source>
</evidence>
<dbReference type="NCBIfam" id="TIGR00372">
    <property type="entry name" value="cas4"/>
    <property type="match status" value="1"/>
</dbReference>
<evidence type="ECO:0000256" key="2">
    <source>
        <dbReference type="ARBA" id="ARBA00009189"/>
    </source>
</evidence>
<dbReference type="PANTHER" id="PTHR36531">
    <property type="entry name" value="CRISPR-ASSOCIATED EXONUCLEASE CAS4"/>
    <property type="match status" value="1"/>
</dbReference>
<evidence type="ECO:0000256" key="13">
    <source>
        <dbReference type="RuleBase" id="RU365022"/>
    </source>
</evidence>
<keyword evidence="12 13" id="KW-0464">Manganese</keyword>
<keyword evidence="7 13" id="KW-0378">Hydrolase</keyword>
<comment type="cofactor">
    <cofactor evidence="1">
        <name>[4Fe-4S] cluster</name>
        <dbReference type="ChEBI" id="CHEBI:49883"/>
    </cofactor>
</comment>
<evidence type="ECO:0000256" key="12">
    <source>
        <dbReference type="ARBA" id="ARBA00023211"/>
    </source>
</evidence>
<evidence type="ECO:0000256" key="1">
    <source>
        <dbReference type="ARBA" id="ARBA00001966"/>
    </source>
</evidence>
<feature type="domain" description="DUF83" evidence="14">
    <location>
        <begin position="13"/>
        <end position="203"/>
    </location>
</feature>
<comment type="similarity">
    <text evidence="2 13">Belongs to the CRISPR-associated exonuclease Cas4 family.</text>
</comment>
<evidence type="ECO:0000256" key="9">
    <source>
        <dbReference type="ARBA" id="ARBA00023004"/>
    </source>
</evidence>
<dbReference type="GO" id="GO:0051536">
    <property type="term" value="F:iron-sulfur cluster binding"/>
    <property type="evidence" value="ECO:0007669"/>
    <property type="project" value="UniProtKB-KW"/>
</dbReference>
<evidence type="ECO:0000256" key="11">
    <source>
        <dbReference type="ARBA" id="ARBA00023118"/>
    </source>
</evidence>
<reference evidence="16" key="1">
    <citation type="submission" date="2017-09" db="EMBL/GenBank/DDBJ databases">
        <authorList>
            <person name="Shetty A S."/>
        </authorList>
    </citation>
    <scope>NUCLEOTIDE SEQUENCE [LARGE SCALE GENOMIC DNA]</scope>
</reference>
<dbReference type="Pfam" id="PF01930">
    <property type="entry name" value="Cas_Cas4"/>
    <property type="match status" value="1"/>
</dbReference>
<comment type="function">
    <text evidence="13">CRISPR (clustered regularly interspaced short palindromic repeat) is an adaptive immune system that provides protection against mobile genetic elements (viruses, transposable elements and conjugative plasmids). CRISPR clusters contain sequences complementary to antecedent mobile elements and target invading nucleic acids. CRISPR clusters are transcribed and processed into CRISPR RNA (crRNA).</text>
</comment>
<dbReference type="GO" id="GO:0004527">
    <property type="term" value="F:exonuclease activity"/>
    <property type="evidence" value="ECO:0007669"/>
    <property type="project" value="UniProtKB-KW"/>
</dbReference>
<name>A0A285PSV1_9FIRM</name>
<dbReference type="EMBL" id="LT907978">
    <property type="protein sequence ID" value="SOB72347.1"/>
    <property type="molecule type" value="Genomic_DNA"/>
</dbReference>
<evidence type="ECO:0000256" key="6">
    <source>
        <dbReference type="ARBA" id="ARBA00022723"/>
    </source>
</evidence>
<evidence type="ECO:0000313" key="15">
    <source>
        <dbReference type="EMBL" id="SOB72347.1"/>
    </source>
</evidence>
<evidence type="ECO:0000256" key="5">
    <source>
        <dbReference type="ARBA" id="ARBA00022722"/>
    </source>
</evidence>
<dbReference type="InterPro" id="IPR022765">
    <property type="entry name" value="Dna2/Cas4_DUF83"/>
</dbReference>
<accession>A0A285PSV1</accession>
<dbReference type="GO" id="GO:0051607">
    <property type="term" value="P:defense response to virus"/>
    <property type="evidence" value="ECO:0007669"/>
    <property type="project" value="UniProtKB-KW"/>
</dbReference>